<accession>A0ABR0JD15</accession>
<evidence type="ECO:0000313" key="1">
    <source>
        <dbReference type="EMBL" id="KAK5060974.1"/>
    </source>
</evidence>
<sequence length="64" mass="7592">SVVTSGLSARTRVQAHERLYRKRSLPRRGEKTTRSYTPRFAEPLLRRRCNETYGRVCPDWDLLQ</sequence>
<gene>
    <name evidence="1" type="ORF">LTR16_010369</name>
</gene>
<evidence type="ECO:0000313" key="2">
    <source>
        <dbReference type="Proteomes" id="UP001357485"/>
    </source>
</evidence>
<dbReference type="Proteomes" id="UP001357485">
    <property type="component" value="Unassembled WGS sequence"/>
</dbReference>
<organism evidence="1 2">
    <name type="scientific">Cryomyces antarcticus</name>
    <dbReference type="NCBI Taxonomy" id="329879"/>
    <lineage>
        <taxon>Eukaryota</taxon>
        <taxon>Fungi</taxon>
        <taxon>Dikarya</taxon>
        <taxon>Ascomycota</taxon>
        <taxon>Pezizomycotina</taxon>
        <taxon>Dothideomycetes</taxon>
        <taxon>Dothideomycetes incertae sedis</taxon>
        <taxon>Cryomyces</taxon>
    </lineage>
</organism>
<feature type="non-terminal residue" evidence="1">
    <location>
        <position position="1"/>
    </location>
</feature>
<protein>
    <submittedName>
        <fullName evidence="1">Uncharacterized protein</fullName>
    </submittedName>
</protein>
<dbReference type="EMBL" id="JAVRRA010027551">
    <property type="protein sequence ID" value="KAK5060974.1"/>
    <property type="molecule type" value="Genomic_DNA"/>
</dbReference>
<keyword evidence="2" id="KW-1185">Reference proteome</keyword>
<proteinExistence type="predicted"/>
<comment type="caution">
    <text evidence="1">The sequence shown here is derived from an EMBL/GenBank/DDBJ whole genome shotgun (WGS) entry which is preliminary data.</text>
</comment>
<feature type="non-terminal residue" evidence="1">
    <location>
        <position position="64"/>
    </location>
</feature>
<name>A0ABR0JD15_9PEZI</name>
<reference evidence="1 2" key="1">
    <citation type="submission" date="2023-08" db="EMBL/GenBank/DDBJ databases">
        <title>Black Yeasts Isolated from many extreme environments.</title>
        <authorList>
            <person name="Coleine C."/>
            <person name="Stajich J.E."/>
            <person name="Selbmann L."/>
        </authorList>
    </citation>
    <scope>NUCLEOTIDE SEQUENCE [LARGE SCALE GENOMIC DNA]</scope>
    <source>
        <strain evidence="1 2">CCFEE 536</strain>
    </source>
</reference>